<dbReference type="KEGG" id="aab:A4R43_09455"/>
<dbReference type="InterPro" id="IPR002938">
    <property type="entry name" value="FAD-bd"/>
</dbReference>
<dbReference type="PANTHER" id="PTHR43004:SF19">
    <property type="entry name" value="BINDING MONOOXYGENASE, PUTATIVE (JCVI)-RELATED"/>
    <property type="match status" value="1"/>
</dbReference>
<dbReference type="AlphaFoldDB" id="A0A344L3V3"/>
<evidence type="ECO:0000313" key="5">
    <source>
        <dbReference type="EMBL" id="AXB42727.1"/>
    </source>
</evidence>
<evidence type="ECO:0000259" key="4">
    <source>
        <dbReference type="Pfam" id="PF01494"/>
    </source>
</evidence>
<dbReference type="GO" id="GO:0071949">
    <property type="term" value="F:FAD binding"/>
    <property type="evidence" value="ECO:0007669"/>
    <property type="project" value="InterPro"/>
</dbReference>
<protein>
    <submittedName>
        <fullName evidence="5">2-polyprenyl-6-methoxyphenol hydroxylase</fullName>
    </submittedName>
</protein>
<comment type="cofactor">
    <cofactor evidence="1">
        <name>FAD</name>
        <dbReference type="ChEBI" id="CHEBI:57692"/>
    </cofactor>
</comment>
<dbReference type="Proteomes" id="UP000250434">
    <property type="component" value="Chromosome"/>
</dbReference>
<organism evidence="5 6">
    <name type="scientific">Amycolatopsis albispora</name>
    <dbReference type="NCBI Taxonomy" id="1804986"/>
    <lineage>
        <taxon>Bacteria</taxon>
        <taxon>Bacillati</taxon>
        <taxon>Actinomycetota</taxon>
        <taxon>Actinomycetes</taxon>
        <taxon>Pseudonocardiales</taxon>
        <taxon>Pseudonocardiaceae</taxon>
        <taxon>Amycolatopsis</taxon>
    </lineage>
</organism>
<dbReference type="PANTHER" id="PTHR43004">
    <property type="entry name" value="TRK SYSTEM POTASSIUM UPTAKE PROTEIN"/>
    <property type="match status" value="1"/>
</dbReference>
<evidence type="ECO:0000256" key="3">
    <source>
        <dbReference type="ARBA" id="ARBA00022827"/>
    </source>
</evidence>
<dbReference type="SUPFAM" id="SSF51905">
    <property type="entry name" value="FAD/NAD(P)-binding domain"/>
    <property type="match status" value="1"/>
</dbReference>
<gene>
    <name evidence="5" type="ORF">A4R43_09455</name>
</gene>
<dbReference type="EMBL" id="CP015163">
    <property type="protein sequence ID" value="AXB42727.1"/>
    <property type="molecule type" value="Genomic_DNA"/>
</dbReference>
<dbReference type="PRINTS" id="PR00420">
    <property type="entry name" value="RNGMNOXGNASE"/>
</dbReference>
<dbReference type="Pfam" id="PF21274">
    <property type="entry name" value="Rng_hyd_C"/>
    <property type="match status" value="1"/>
</dbReference>
<reference evidence="5 6" key="1">
    <citation type="submission" date="2016-04" db="EMBL/GenBank/DDBJ databases">
        <title>Complete genome sequence and analysis of deep-sea sediment isolate, Amycolatopsis sp. WP1.</title>
        <authorList>
            <person name="Wang H."/>
            <person name="Chen S."/>
            <person name="Wu Q."/>
        </authorList>
    </citation>
    <scope>NUCLEOTIDE SEQUENCE [LARGE SCALE GENOMIC DNA]</scope>
    <source>
        <strain evidence="5 6">WP1</strain>
    </source>
</reference>
<dbReference type="Gene3D" id="3.40.30.120">
    <property type="match status" value="1"/>
</dbReference>
<dbReference type="Gene3D" id="3.30.9.10">
    <property type="entry name" value="D-Amino Acid Oxidase, subunit A, domain 2"/>
    <property type="match status" value="1"/>
</dbReference>
<dbReference type="GO" id="GO:0016709">
    <property type="term" value="F:oxidoreductase activity, acting on paired donors, with incorporation or reduction of molecular oxygen, NAD(P)H as one donor, and incorporation of one atom of oxygen"/>
    <property type="evidence" value="ECO:0007669"/>
    <property type="project" value="UniProtKB-ARBA"/>
</dbReference>
<dbReference type="OrthoDB" id="4246007at2"/>
<keyword evidence="3" id="KW-0274">FAD</keyword>
<feature type="domain" description="FAD-binding" evidence="4">
    <location>
        <begin position="5"/>
        <end position="354"/>
    </location>
</feature>
<evidence type="ECO:0000256" key="1">
    <source>
        <dbReference type="ARBA" id="ARBA00001974"/>
    </source>
</evidence>
<accession>A0A344L3V3</accession>
<dbReference type="RefSeq" id="WP_113691989.1">
    <property type="nucleotide sequence ID" value="NZ_CP015163.1"/>
</dbReference>
<dbReference type="NCBIfam" id="NF004780">
    <property type="entry name" value="PRK06126.1"/>
    <property type="match status" value="1"/>
</dbReference>
<name>A0A344L3V3_9PSEU</name>
<keyword evidence="2" id="KW-0285">Flavoprotein</keyword>
<sequence>MPERVPVLIAGGGPSGLATAIELGRAGIRCLVVEPRETTGTDRPRAKTTSVRTMELLRRWGLAGRVRAAAPLPVSYAQDVVFCTAVTGREITRFPNAFGLFAQRRDEFAEGGQQIPQPAVEAVLREAVAELPSVELRTGHRVAGVRDGTDGVRVEITGPDGVRYPLDAGYLIGCDGANGVSRAAIGARFSGGSGELPNLNITFRAPELTEEALCARGVHYWVLGSDGGGIVGRMDLDGTWWAIAHGVDGRAGAVDPGALVRRMIGRDLAVEVLATDPWAARMLLVDRYRGQRVFLVGDAAHLNPPWGGHGYNTAIGDAVNLAWKLVAVLRGWAGPALLDSYEAERRPVAAQTIADAATQETQLAWAYAHADIDADTPAGSARRAEVAEALAAKRVEFHSLGLVLGYHYAGSPIVVDDGSPVPEHEPLTYHGSARPGARLPHRWLPDGSSLYDHLGPGFTLLRLDHTADVTPFVRAAEARRVPLTVLDPVGVADPGSYRARLLLVRPDQHVAWRGNEAGDAAAVLAAVLATP</sequence>
<dbReference type="InterPro" id="IPR050641">
    <property type="entry name" value="RIFMO-like"/>
</dbReference>
<evidence type="ECO:0000256" key="2">
    <source>
        <dbReference type="ARBA" id="ARBA00022630"/>
    </source>
</evidence>
<dbReference type="Pfam" id="PF01494">
    <property type="entry name" value="FAD_binding_3"/>
    <property type="match status" value="1"/>
</dbReference>
<keyword evidence="6" id="KW-1185">Reference proteome</keyword>
<proteinExistence type="predicted"/>
<evidence type="ECO:0000313" key="6">
    <source>
        <dbReference type="Proteomes" id="UP000250434"/>
    </source>
</evidence>
<dbReference type="Gene3D" id="3.50.50.60">
    <property type="entry name" value="FAD/NAD(P)-binding domain"/>
    <property type="match status" value="1"/>
</dbReference>
<dbReference type="InterPro" id="IPR036188">
    <property type="entry name" value="FAD/NAD-bd_sf"/>
</dbReference>